<dbReference type="EMBL" id="FNCS01000028">
    <property type="protein sequence ID" value="SDH18101.1"/>
    <property type="molecule type" value="Genomic_DNA"/>
</dbReference>
<dbReference type="Proteomes" id="UP000199495">
    <property type="component" value="Unassembled WGS sequence"/>
</dbReference>
<dbReference type="STRING" id="440168.SAMN04487974_1286"/>
<dbReference type="SMART" id="SM00903">
    <property type="entry name" value="Flavin_Reduct"/>
    <property type="match status" value="1"/>
</dbReference>
<dbReference type="InterPro" id="IPR002563">
    <property type="entry name" value="Flavin_Rdtase-like_dom"/>
</dbReference>
<gene>
    <name evidence="2" type="ORF">SAMN04487974_1286</name>
</gene>
<dbReference type="GO" id="GO:0016646">
    <property type="term" value="F:oxidoreductase activity, acting on the CH-NH group of donors, NAD or NADP as acceptor"/>
    <property type="evidence" value="ECO:0007669"/>
    <property type="project" value="UniProtKB-ARBA"/>
</dbReference>
<accession>A0A1G8AB37</accession>
<dbReference type="SUPFAM" id="SSF50475">
    <property type="entry name" value="FMN-binding split barrel"/>
    <property type="match status" value="1"/>
</dbReference>
<dbReference type="OrthoDB" id="9783347at2"/>
<evidence type="ECO:0000259" key="1">
    <source>
        <dbReference type="SMART" id="SM00903"/>
    </source>
</evidence>
<evidence type="ECO:0000313" key="2">
    <source>
        <dbReference type="EMBL" id="SDH18101.1"/>
    </source>
</evidence>
<keyword evidence="3" id="KW-1185">Reference proteome</keyword>
<dbReference type="PANTHER" id="PTHR43812">
    <property type="entry name" value="BLR2425 PROTEIN"/>
    <property type="match status" value="1"/>
</dbReference>
<name>A0A1G8AB37_9HYPH</name>
<dbReference type="RefSeq" id="WP_090600022.1">
    <property type="nucleotide sequence ID" value="NZ_FNCS01000028.1"/>
</dbReference>
<dbReference type="AlphaFoldDB" id="A0A1G8AB37"/>
<sequence>MYYDPLKKDHGLAHDPFLALVSPRPIGWISSIGETGVVNLAPYSFFNAVSTRPPMVMFSSSQRKDSQHNAERSGEFVANMATYQLRDAVLASSANFASDQSEPAAIGLAMAPSISIRTPRVALSPVALECRYVSTISLTNADGAEIESQIILGQVVGIYIDDAAIVAGKVDLSRLQPLSRLGYLDYGTDRDIFSMGPA</sequence>
<proteinExistence type="predicted"/>
<protein>
    <submittedName>
        <fullName evidence="2">NADH-FMN oxidoreductase RutF, flavin reductase (DIM6/NTAB) family</fullName>
    </submittedName>
</protein>
<evidence type="ECO:0000313" key="3">
    <source>
        <dbReference type="Proteomes" id="UP000199495"/>
    </source>
</evidence>
<dbReference type="Pfam" id="PF01613">
    <property type="entry name" value="Flavin_Reduct"/>
    <property type="match status" value="1"/>
</dbReference>
<dbReference type="GO" id="GO:0010181">
    <property type="term" value="F:FMN binding"/>
    <property type="evidence" value="ECO:0007669"/>
    <property type="project" value="InterPro"/>
</dbReference>
<dbReference type="Gene3D" id="2.30.110.10">
    <property type="entry name" value="Electron Transport, Fmn-binding Protein, Chain A"/>
    <property type="match status" value="1"/>
</dbReference>
<organism evidence="2 3">
    <name type="scientific">Pelagibacterium luteolum</name>
    <dbReference type="NCBI Taxonomy" id="440168"/>
    <lineage>
        <taxon>Bacteria</taxon>
        <taxon>Pseudomonadati</taxon>
        <taxon>Pseudomonadota</taxon>
        <taxon>Alphaproteobacteria</taxon>
        <taxon>Hyphomicrobiales</taxon>
        <taxon>Devosiaceae</taxon>
        <taxon>Pelagibacterium</taxon>
    </lineage>
</organism>
<feature type="domain" description="Flavin reductase like" evidence="1">
    <location>
        <begin position="20"/>
        <end position="174"/>
    </location>
</feature>
<reference evidence="2 3" key="1">
    <citation type="submission" date="2016-10" db="EMBL/GenBank/DDBJ databases">
        <authorList>
            <person name="de Groot N.N."/>
        </authorList>
    </citation>
    <scope>NUCLEOTIDE SEQUENCE [LARGE SCALE GENOMIC DNA]</scope>
    <source>
        <strain evidence="2 3">CGMCC 1.10267</strain>
    </source>
</reference>
<dbReference type="InterPro" id="IPR012349">
    <property type="entry name" value="Split_barrel_FMN-bd"/>
</dbReference>
<dbReference type="PANTHER" id="PTHR43812:SF2">
    <property type="entry name" value="FLAVIN REDUCTASE LIKE DOMAIN-CONTAINING PROTEIN"/>
    <property type="match status" value="1"/>
</dbReference>